<evidence type="ECO:0000313" key="3">
    <source>
        <dbReference type="EMBL" id="QID88296.1"/>
    </source>
</evidence>
<dbReference type="InterPro" id="IPR036322">
    <property type="entry name" value="WD40_repeat_dom_sf"/>
</dbReference>
<gene>
    <name evidence="3" type="primary">UME1_2</name>
    <name evidence="3" type="ORF">GRS66_011006</name>
</gene>
<accession>A0A6C1EG05</accession>
<dbReference type="InterPro" id="IPR015943">
    <property type="entry name" value="WD40/YVTN_repeat-like_dom_sf"/>
</dbReference>
<dbReference type="Gene3D" id="2.130.10.10">
    <property type="entry name" value="YVTN repeat-like/Quinoprotein amine dehydrogenase"/>
    <property type="match status" value="1"/>
</dbReference>
<dbReference type="InterPro" id="IPR001680">
    <property type="entry name" value="WD40_rpt"/>
</dbReference>
<evidence type="ECO:0000256" key="1">
    <source>
        <dbReference type="ARBA" id="ARBA00022574"/>
    </source>
</evidence>
<dbReference type="SMART" id="SM00320">
    <property type="entry name" value="WD40"/>
    <property type="match status" value="4"/>
</dbReference>
<evidence type="ECO:0000256" key="2">
    <source>
        <dbReference type="ARBA" id="ARBA00022737"/>
    </source>
</evidence>
<proteinExistence type="predicted"/>
<dbReference type="SUPFAM" id="SSF50978">
    <property type="entry name" value="WD40 repeat-like"/>
    <property type="match status" value="1"/>
</dbReference>
<dbReference type="EMBL" id="CP049013">
    <property type="protein sequence ID" value="QID88296.1"/>
    <property type="molecule type" value="Genomic_DNA"/>
</dbReference>
<protein>
    <submittedName>
        <fullName evidence="3">Transcriptional modulator</fullName>
    </submittedName>
</protein>
<dbReference type="InterPro" id="IPR050459">
    <property type="entry name" value="WD_repeat_RBAP46/RBAP48/MSI1"/>
</dbReference>
<dbReference type="PANTHER" id="PTHR22850">
    <property type="entry name" value="WD40 REPEAT FAMILY"/>
    <property type="match status" value="1"/>
</dbReference>
<keyword evidence="2" id="KW-0677">Repeat</keyword>
<organism evidence="3 4">
    <name type="scientific">Saccharomyces pastorianus</name>
    <name type="common">Lager yeast</name>
    <name type="synonym">Saccharomyces cerevisiae x Saccharomyces eubayanus</name>
    <dbReference type="NCBI Taxonomy" id="27292"/>
    <lineage>
        <taxon>Eukaryota</taxon>
        <taxon>Fungi</taxon>
        <taxon>Dikarya</taxon>
        <taxon>Ascomycota</taxon>
        <taxon>Saccharomycotina</taxon>
        <taxon>Saccharomycetes</taxon>
        <taxon>Saccharomycetales</taxon>
        <taxon>Saccharomycetaceae</taxon>
        <taxon>Saccharomyces</taxon>
    </lineage>
</organism>
<name>A0A6C1EG05_SACPS</name>
<keyword evidence="1" id="KW-0853">WD repeat</keyword>
<dbReference type="AlphaFoldDB" id="A0A6C1EG05"/>
<keyword evidence="4" id="KW-1185">Reference proteome</keyword>
<dbReference type="Proteomes" id="UP000501346">
    <property type="component" value="Chromosome SeXVI"/>
</dbReference>
<evidence type="ECO:0000313" key="4">
    <source>
        <dbReference type="Proteomes" id="UP000501346"/>
    </source>
</evidence>
<reference evidence="3 4" key="1">
    <citation type="journal article" date="2019" name="BMC Genomics">
        <title>Chromosome level assembly and comparative genome analysis confirm lager-brewing yeasts originated from a single hybridization.</title>
        <authorList>
            <person name="Salazar A.N."/>
            <person name="Gorter de Vries A.R."/>
            <person name="van den Broek M."/>
            <person name="Brouwers N."/>
            <person name="de la Torre Cortes P."/>
            <person name="Kuijpers N.G.A."/>
            <person name="Daran J.G."/>
            <person name="Abeel T."/>
        </authorList>
    </citation>
    <scope>NUCLEOTIDE SEQUENCE [LARGE SCALE GENOMIC DNA]</scope>
    <source>
        <strain evidence="3 4">CBS 1483</strain>
    </source>
</reference>
<dbReference type="OrthoDB" id="427795at2759"/>
<sequence>MTTLDVAERNKIKNEEFKIWKKSIPSLYQHISSLKPNFSSNVNDTSTTPKSLVFTNDKACDKAKGTLTAPLLYSQGSEIFEVECVMPLGLHYKKLEGSIEILPQPDYTTESLKVEQTVLTPKWEFKGETIEKMIYVDNSEINVKVIALSANGSLAWFRDGVKLPVYTMLEAPSPLSTASCGEHDGKPNVDFAISNDSKTLVVTKGTILDSESATFKIIDNSSKIGEVVRTVSVSNIKTIQAVNFLNNNIFATCSDDGVIRFWGTEAGEEPLWILNDSLDGKSCCFAVSPFVDTLFVTGTSSGAIKVWDLRAVVSSMDAAVGPNSNQEHNKVNELFKVHHFYSERVSRIEFSAISPTEMITVGDLGNVYHWDFEPVFSSYTETSEEFQGTIADEVEAESMTFYHTEGCRREMGENDKVNTVAYHNSIEDLVATVDSDGLLTVYRPFTGKIHGDETKLEMATD</sequence>